<protein>
    <submittedName>
        <fullName evidence="2">Uncharacterized protein</fullName>
    </submittedName>
</protein>
<name>A0A2P4P8P2_RHIID</name>
<sequence length="69" mass="8155">MENLRSSRTRISDTNIELRNSQRRRSIPQSTSNNRFSRRNGQNNIFTYVTSTSELLIKPRLSLVNRLFL</sequence>
<feature type="region of interest" description="Disordered" evidence="1">
    <location>
        <begin position="1"/>
        <end position="41"/>
    </location>
</feature>
<keyword evidence="3" id="KW-1185">Reference proteome</keyword>
<dbReference type="Proteomes" id="UP000018888">
    <property type="component" value="Unassembled WGS sequence"/>
</dbReference>
<evidence type="ECO:0000313" key="2">
    <source>
        <dbReference type="EMBL" id="POG61744.1"/>
    </source>
</evidence>
<dbReference type="VEuPathDB" id="FungiDB:RhiirFUN_000846"/>
<dbReference type="AlphaFoldDB" id="A0A2P4P8P2"/>
<evidence type="ECO:0000313" key="3">
    <source>
        <dbReference type="Proteomes" id="UP000018888"/>
    </source>
</evidence>
<reference evidence="2 3" key="2">
    <citation type="journal article" date="2018" name="New Phytol.">
        <title>High intraspecific genome diversity in the model arbuscular mycorrhizal symbiont Rhizophagus irregularis.</title>
        <authorList>
            <person name="Chen E.C.H."/>
            <person name="Morin E."/>
            <person name="Beaudet D."/>
            <person name="Noel J."/>
            <person name="Yildirir G."/>
            <person name="Ndikumana S."/>
            <person name="Charron P."/>
            <person name="St-Onge C."/>
            <person name="Giorgi J."/>
            <person name="Kruger M."/>
            <person name="Marton T."/>
            <person name="Ropars J."/>
            <person name="Grigoriev I.V."/>
            <person name="Hainaut M."/>
            <person name="Henrissat B."/>
            <person name="Roux C."/>
            <person name="Martin F."/>
            <person name="Corradi N."/>
        </authorList>
    </citation>
    <scope>NUCLEOTIDE SEQUENCE [LARGE SCALE GENOMIC DNA]</scope>
    <source>
        <strain evidence="2 3">DAOM 197198</strain>
    </source>
</reference>
<accession>A0A2P4P8P2</accession>
<dbReference type="EMBL" id="AUPC02000327">
    <property type="protein sequence ID" value="POG61744.1"/>
    <property type="molecule type" value="Genomic_DNA"/>
</dbReference>
<organism evidence="2 3">
    <name type="scientific">Rhizophagus irregularis (strain DAOM 181602 / DAOM 197198 / MUCL 43194)</name>
    <name type="common">Arbuscular mycorrhizal fungus</name>
    <name type="synonym">Glomus intraradices</name>
    <dbReference type="NCBI Taxonomy" id="747089"/>
    <lineage>
        <taxon>Eukaryota</taxon>
        <taxon>Fungi</taxon>
        <taxon>Fungi incertae sedis</taxon>
        <taxon>Mucoromycota</taxon>
        <taxon>Glomeromycotina</taxon>
        <taxon>Glomeromycetes</taxon>
        <taxon>Glomerales</taxon>
        <taxon>Glomeraceae</taxon>
        <taxon>Rhizophagus</taxon>
    </lineage>
</organism>
<reference evidence="2 3" key="1">
    <citation type="journal article" date="2013" name="Proc. Natl. Acad. Sci. U.S.A.">
        <title>Genome of an arbuscular mycorrhizal fungus provides insight into the oldest plant symbiosis.</title>
        <authorList>
            <person name="Tisserant E."/>
            <person name="Malbreil M."/>
            <person name="Kuo A."/>
            <person name="Kohler A."/>
            <person name="Symeonidi A."/>
            <person name="Balestrini R."/>
            <person name="Charron P."/>
            <person name="Duensing N."/>
            <person name="Frei Dit Frey N."/>
            <person name="Gianinazzi-Pearson V."/>
            <person name="Gilbert L.B."/>
            <person name="Handa Y."/>
            <person name="Herr J.R."/>
            <person name="Hijri M."/>
            <person name="Koul R."/>
            <person name="Kawaguchi M."/>
            <person name="Krajinski F."/>
            <person name="Lammers P.J."/>
            <person name="Masclaux F.G."/>
            <person name="Murat C."/>
            <person name="Morin E."/>
            <person name="Ndikumana S."/>
            <person name="Pagni M."/>
            <person name="Petitpierre D."/>
            <person name="Requena N."/>
            <person name="Rosikiewicz P."/>
            <person name="Riley R."/>
            <person name="Saito K."/>
            <person name="San Clemente H."/>
            <person name="Shapiro H."/>
            <person name="van Tuinen D."/>
            <person name="Becard G."/>
            <person name="Bonfante P."/>
            <person name="Paszkowski U."/>
            <person name="Shachar-Hill Y.Y."/>
            <person name="Tuskan G.A."/>
            <person name="Young P.W."/>
            <person name="Sanders I.R."/>
            <person name="Henrissat B."/>
            <person name="Rensing S.A."/>
            <person name="Grigoriev I.V."/>
            <person name="Corradi N."/>
            <person name="Roux C."/>
            <person name="Martin F."/>
        </authorList>
    </citation>
    <scope>NUCLEOTIDE SEQUENCE [LARGE SCALE GENOMIC DNA]</scope>
    <source>
        <strain evidence="2 3">DAOM 197198</strain>
    </source>
</reference>
<evidence type="ECO:0000256" key="1">
    <source>
        <dbReference type="SAM" id="MobiDB-lite"/>
    </source>
</evidence>
<gene>
    <name evidence="2" type="ORF">GLOIN_2v670577</name>
</gene>
<comment type="caution">
    <text evidence="2">The sequence shown here is derived from an EMBL/GenBank/DDBJ whole genome shotgun (WGS) entry which is preliminary data.</text>
</comment>
<feature type="compositionally biased region" description="Polar residues" evidence="1">
    <location>
        <begin position="27"/>
        <end position="41"/>
    </location>
</feature>
<proteinExistence type="predicted"/>